<evidence type="ECO:0000259" key="5">
    <source>
        <dbReference type="PROSITE" id="PS50949"/>
    </source>
</evidence>
<dbReference type="InterPro" id="IPR000524">
    <property type="entry name" value="Tscrpt_reg_HTH_GntR"/>
</dbReference>
<dbReference type="SMART" id="SM00345">
    <property type="entry name" value="HTH_GNTR"/>
    <property type="match status" value="1"/>
</dbReference>
<dbReference type="Gene3D" id="1.10.10.10">
    <property type="entry name" value="Winged helix-like DNA-binding domain superfamily/Winged helix DNA-binding domain"/>
    <property type="match status" value="1"/>
</dbReference>
<dbReference type="PANTHER" id="PTHR43537:SF49">
    <property type="entry name" value="TRANSCRIPTIONAL REGULATORY PROTEIN"/>
    <property type="match status" value="1"/>
</dbReference>
<dbReference type="Pfam" id="PF07729">
    <property type="entry name" value="FCD"/>
    <property type="match status" value="1"/>
</dbReference>
<comment type="caution">
    <text evidence="6">The sequence shown here is derived from an EMBL/GenBank/DDBJ whole genome shotgun (WGS) entry which is preliminary data.</text>
</comment>
<dbReference type="GO" id="GO:0003700">
    <property type="term" value="F:DNA-binding transcription factor activity"/>
    <property type="evidence" value="ECO:0007669"/>
    <property type="project" value="InterPro"/>
</dbReference>
<sequence>MKGTDNLPADKQTEKAEGAARGLHGESVYERLCQDIQSGILAPGSRLREAEIAERLSVSRTPVREAIRRLEAEGLVDHLPRSGAIVRQLDYSETMELYEMRTVLEGTAARLAARAASDVELEELVAINDEMRSSDGQPERLFLLNRQFHRRLLDAARNRFLLKSMASVENTLLILGASSMHMPDRATAAVAEHGEVLAALLARDGAAAESAMRRHMERAQFARLQILRQTGSGAG</sequence>
<dbReference type="EMBL" id="VAFL01000001">
    <property type="protein sequence ID" value="TKW68755.1"/>
    <property type="molecule type" value="Genomic_DNA"/>
</dbReference>
<proteinExistence type="predicted"/>
<dbReference type="PANTHER" id="PTHR43537">
    <property type="entry name" value="TRANSCRIPTIONAL REGULATOR, GNTR FAMILY"/>
    <property type="match status" value="1"/>
</dbReference>
<feature type="domain" description="HTH gntR-type" evidence="5">
    <location>
        <begin position="22"/>
        <end position="89"/>
    </location>
</feature>
<evidence type="ECO:0000313" key="6">
    <source>
        <dbReference type="EMBL" id="TKW68755.1"/>
    </source>
</evidence>
<dbReference type="Gene3D" id="1.20.120.530">
    <property type="entry name" value="GntR ligand-binding domain-like"/>
    <property type="match status" value="1"/>
</dbReference>
<gene>
    <name evidence="6" type="ORF">DI616_01825</name>
</gene>
<dbReference type="InterPro" id="IPR000485">
    <property type="entry name" value="AsnC-type_HTH_dom"/>
</dbReference>
<name>A0A533ID02_PARDE</name>
<accession>A0A533ID02</accession>
<dbReference type="InterPro" id="IPR008920">
    <property type="entry name" value="TF_FadR/GntR_C"/>
</dbReference>
<dbReference type="PROSITE" id="PS50949">
    <property type="entry name" value="HTH_GNTR"/>
    <property type="match status" value="1"/>
</dbReference>
<dbReference type="InterPro" id="IPR036390">
    <property type="entry name" value="WH_DNA-bd_sf"/>
</dbReference>
<evidence type="ECO:0000256" key="3">
    <source>
        <dbReference type="ARBA" id="ARBA00023163"/>
    </source>
</evidence>
<keyword evidence="3" id="KW-0804">Transcription</keyword>
<evidence type="ECO:0000313" key="7">
    <source>
        <dbReference type="Proteomes" id="UP000315344"/>
    </source>
</evidence>
<evidence type="ECO:0000256" key="2">
    <source>
        <dbReference type="ARBA" id="ARBA00023125"/>
    </source>
</evidence>
<dbReference type="Pfam" id="PF00392">
    <property type="entry name" value="GntR"/>
    <property type="match status" value="1"/>
</dbReference>
<evidence type="ECO:0000256" key="4">
    <source>
        <dbReference type="SAM" id="MobiDB-lite"/>
    </source>
</evidence>
<dbReference type="SUPFAM" id="SSF46785">
    <property type="entry name" value="Winged helix' DNA-binding domain"/>
    <property type="match status" value="1"/>
</dbReference>
<reference evidence="6 7" key="1">
    <citation type="journal article" date="2017" name="Nat. Commun.">
        <title>In situ click chemistry generation of cyclooxygenase-2 inhibitors.</title>
        <authorList>
            <person name="Bhardwaj A."/>
            <person name="Kaur J."/>
            <person name="Wuest M."/>
            <person name="Wuest F."/>
        </authorList>
    </citation>
    <scope>NUCLEOTIDE SEQUENCE [LARGE SCALE GENOMIC DNA]</scope>
    <source>
        <strain evidence="6">S2_012_000_R3_94</strain>
    </source>
</reference>
<dbReference type="Proteomes" id="UP000315344">
    <property type="component" value="Unassembled WGS sequence"/>
</dbReference>
<dbReference type="CDD" id="cd07377">
    <property type="entry name" value="WHTH_GntR"/>
    <property type="match status" value="1"/>
</dbReference>
<evidence type="ECO:0000256" key="1">
    <source>
        <dbReference type="ARBA" id="ARBA00023015"/>
    </source>
</evidence>
<keyword evidence="1" id="KW-0805">Transcription regulation</keyword>
<organism evidence="6 7">
    <name type="scientific">Paracoccus denitrificans</name>
    <dbReference type="NCBI Taxonomy" id="266"/>
    <lineage>
        <taxon>Bacteria</taxon>
        <taxon>Pseudomonadati</taxon>
        <taxon>Pseudomonadota</taxon>
        <taxon>Alphaproteobacteria</taxon>
        <taxon>Rhodobacterales</taxon>
        <taxon>Paracoccaceae</taxon>
        <taxon>Paracoccus</taxon>
    </lineage>
</organism>
<dbReference type="InterPro" id="IPR036388">
    <property type="entry name" value="WH-like_DNA-bd_sf"/>
</dbReference>
<dbReference type="SMART" id="SM00895">
    <property type="entry name" value="FCD"/>
    <property type="match status" value="1"/>
</dbReference>
<dbReference type="PRINTS" id="PR00033">
    <property type="entry name" value="HTHASNC"/>
</dbReference>
<dbReference type="InterPro" id="IPR011711">
    <property type="entry name" value="GntR_C"/>
</dbReference>
<feature type="compositionally biased region" description="Basic and acidic residues" evidence="4">
    <location>
        <begin position="11"/>
        <end position="21"/>
    </location>
</feature>
<keyword evidence="2" id="KW-0238">DNA-binding</keyword>
<dbReference type="AlphaFoldDB" id="A0A533ID02"/>
<protein>
    <submittedName>
        <fullName evidence="6">GntR family transcriptional regulator</fullName>
    </submittedName>
</protein>
<dbReference type="PRINTS" id="PR00035">
    <property type="entry name" value="HTHGNTR"/>
</dbReference>
<feature type="region of interest" description="Disordered" evidence="4">
    <location>
        <begin position="1"/>
        <end position="21"/>
    </location>
</feature>
<dbReference type="GO" id="GO:0043565">
    <property type="term" value="F:sequence-specific DNA binding"/>
    <property type="evidence" value="ECO:0007669"/>
    <property type="project" value="InterPro"/>
</dbReference>
<dbReference type="SUPFAM" id="SSF48008">
    <property type="entry name" value="GntR ligand-binding domain-like"/>
    <property type="match status" value="1"/>
</dbReference>